<dbReference type="GO" id="GO:0051301">
    <property type="term" value="P:cell division"/>
    <property type="evidence" value="ECO:0007669"/>
    <property type="project" value="UniProtKB-KW"/>
</dbReference>
<evidence type="ECO:0000256" key="2">
    <source>
        <dbReference type="ARBA" id="ARBA00007379"/>
    </source>
</evidence>
<dbReference type="eggNOG" id="COG2177">
    <property type="taxonomic scope" value="Bacteria"/>
</dbReference>
<keyword evidence="5 10" id="KW-0132">Cell division</keyword>
<dbReference type="InterPro" id="IPR058204">
    <property type="entry name" value="FtsX_firmicutes-type"/>
</dbReference>
<keyword evidence="9 10" id="KW-0131">Cell cycle</keyword>
<dbReference type="STRING" id="333138.LQ50_25175"/>
<feature type="domain" description="ABC3 transporter permease C-terminal" evidence="12">
    <location>
        <begin position="175"/>
        <end position="289"/>
    </location>
</feature>
<comment type="caution">
    <text evidence="14">The sequence shown here is derived from an EMBL/GenBank/DDBJ whole genome shotgun (WGS) entry which is preliminary data.</text>
</comment>
<evidence type="ECO:0000313" key="15">
    <source>
        <dbReference type="Proteomes" id="UP000030832"/>
    </source>
</evidence>
<dbReference type="Pfam" id="PF18075">
    <property type="entry name" value="FtsX_ECD"/>
    <property type="match status" value="1"/>
</dbReference>
<dbReference type="Proteomes" id="UP000030832">
    <property type="component" value="Unassembled WGS sequence"/>
</dbReference>
<dbReference type="NCBIfam" id="NF038347">
    <property type="entry name" value="FtsX_Gpos"/>
    <property type="match status" value="1"/>
</dbReference>
<proteinExistence type="inferred from homology"/>
<evidence type="ECO:0000259" key="12">
    <source>
        <dbReference type="Pfam" id="PF02687"/>
    </source>
</evidence>
<dbReference type="RefSeq" id="WP_034634111.1">
    <property type="nucleotide sequence ID" value="NZ_JRJU01000069.1"/>
</dbReference>
<protein>
    <recommendedName>
        <fullName evidence="3 10">Cell division protein FtsX</fullName>
    </recommendedName>
</protein>
<dbReference type="Gene3D" id="3.30.70.3040">
    <property type="match status" value="1"/>
</dbReference>
<feature type="transmembrane region" description="Helical" evidence="11">
    <location>
        <begin position="168"/>
        <end position="192"/>
    </location>
</feature>
<dbReference type="InterPro" id="IPR004513">
    <property type="entry name" value="FtsX"/>
</dbReference>
<evidence type="ECO:0000256" key="1">
    <source>
        <dbReference type="ARBA" id="ARBA00004651"/>
    </source>
</evidence>
<keyword evidence="6 11" id="KW-0812">Transmembrane</keyword>
<evidence type="ECO:0000256" key="9">
    <source>
        <dbReference type="ARBA" id="ARBA00023306"/>
    </source>
</evidence>
<evidence type="ECO:0000256" key="6">
    <source>
        <dbReference type="ARBA" id="ARBA00022692"/>
    </source>
</evidence>
<name>A0A0B0IAF8_9BACI</name>
<dbReference type="EMBL" id="JRJU01000069">
    <property type="protein sequence ID" value="KHF37812.1"/>
    <property type="molecule type" value="Genomic_DNA"/>
</dbReference>
<keyword evidence="4 10" id="KW-1003">Cell membrane</keyword>
<comment type="function">
    <text evidence="10">Part of the ABC transporter FtsEX involved in asymmetric cellular division facilitating the initiation of sporulation.</text>
</comment>
<accession>A0A0B0IAF8</accession>
<dbReference type="OrthoDB" id="9812531at2"/>
<feature type="transmembrane region" description="Helical" evidence="11">
    <location>
        <begin position="267"/>
        <end position="286"/>
    </location>
</feature>
<comment type="similarity">
    <text evidence="2 10">Belongs to the ABC-4 integral membrane protein family. FtsX subfamily.</text>
</comment>
<gene>
    <name evidence="14" type="ORF">LQ50_25175</name>
</gene>
<evidence type="ECO:0000256" key="7">
    <source>
        <dbReference type="ARBA" id="ARBA00022989"/>
    </source>
</evidence>
<dbReference type="AlphaFoldDB" id="A0A0B0IAF8"/>
<evidence type="ECO:0000256" key="5">
    <source>
        <dbReference type="ARBA" id="ARBA00022618"/>
    </source>
</evidence>
<dbReference type="InterPro" id="IPR040690">
    <property type="entry name" value="FtsX_ECD"/>
</dbReference>
<sequence length="297" mass="33345">MRLRTLGRHIREGTKNLGRNGWMTFASISAVAVMLLVVGVFLLLIMNVNNVASTIEDDVEIKVYVELTATEEQQQELLEEMEQLPNIDSITFVGKEEGLNQLIDSLDESGEVFESIREENPLNDAFVVRAINPQLTEQVASTIEPLAHVERVNFGQGFIERLFAVTDFVRMVGLILVVGMMFTAMFLIANTIKLTIVARKREIQIMKLVGATNGFIRWPFFVEGMLLGVVGSLIPILITVFGYSYLVTNYGARIEILFFSLVPPFPYVWQIAGFLLLIGAFIGIWGSMMSVRKFLKV</sequence>
<keyword evidence="7 11" id="KW-1133">Transmembrane helix</keyword>
<comment type="subcellular location">
    <subcellularLocation>
        <location evidence="1">Cell membrane</location>
        <topology evidence="1">Multi-pass membrane protein</topology>
    </subcellularLocation>
</comment>
<feature type="transmembrane region" description="Helical" evidence="11">
    <location>
        <begin position="225"/>
        <end position="247"/>
    </location>
</feature>
<evidence type="ECO:0000256" key="8">
    <source>
        <dbReference type="ARBA" id="ARBA00023136"/>
    </source>
</evidence>
<dbReference type="InterPro" id="IPR003838">
    <property type="entry name" value="ABC3_permease_C"/>
</dbReference>
<evidence type="ECO:0000313" key="14">
    <source>
        <dbReference type="EMBL" id="KHF37812.1"/>
    </source>
</evidence>
<dbReference type="GO" id="GO:0005886">
    <property type="term" value="C:plasma membrane"/>
    <property type="evidence" value="ECO:0007669"/>
    <property type="project" value="UniProtKB-SubCell"/>
</dbReference>
<feature type="domain" description="FtsX extracellular" evidence="13">
    <location>
        <begin position="59"/>
        <end position="152"/>
    </location>
</feature>
<dbReference type="PIRSF" id="PIRSF003097">
    <property type="entry name" value="FtsX"/>
    <property type="match status" value="1"/>
</dbReference>
<evidence type="ECO:0000256" key="11">
    <source>
        <dbReference type="SAM" id="Phobius"/>
    </source>
</evidence>
<dbReference type="PANTHER" id="PTHR47755">
    <property type="entry name" value="CELL DIVISION PROTEIN FTSX"/>
    <property type="match status" value="1"/>
</dbReference>
<evidence type="ECO:0000259" key="13">
    <source>
        <dbReference type="Pfam" id="PF18075"/>
    </source>
</evidence>
<dbReference type="PANTHER" id="PTHR47755:SF1">
    <property type="entry name" value="CELL DIVISION PROTEIN FTSX"/>
    <property type="match status" value="1"/>
</dbReference>
<reference evidence="14 15" key="1">
    <citation type="submission" date="2014-09" db="EMBL/GenBank/DDBJ databases">
        <title>Genome sequencing and annotation of Bacillus Okhensis strain Kh10-101T.</title>
        <authorList>
            <person name="Prakash J.S."/>
        </authorList>
    </citation>
    <scope>NUCLEOTIDE SEQUENCE [LARGE SCALE GENOMIC DNA]</scope>
    <source>
        <strain evidence="15">Kh10-101T</strain>
    </source>
</reference>
<feature type="transmembrane region" description="Helical" evidence="11">
    <location>
        <begin position="21"/>
        <end position="46"/>
    </location>
</feature>
<evidence type="ECO:0000256" key="10">
    <source>
        <dbReference type="PIRNR" id="PIRNR003097"/>
    </source>
</evidence>
<organism evidence="14 15">
    <name type="scientific">Halalkalibacter okhensis</name>
    <dbReference type="NCBI Taxonomy" id="333138"/>
    <lineage>
        <taxon>Bacteria</taxon>
        <taxon>Bacillati</taxon>
        <taxon>Bacillota</taxon>
        <taxon>Bacilli</taxon>
        <taxon>Bacillales</taxon>
        <taxon>Bacillaceae</taxon>
        <taxon>Halalkalibacter</taxon>
    </lineage>
</organism>
<evidence type="ECO:0000256" key="3">
    <source>
        <dbReference type="ARBA" id="ARBA00021907"/>
    </source>
</evidence>
<evidence type="ECO:0000256" key="4">
    <source>
        <dbReference type="ARBA" id="ARBA00022475"/>
    </source>
</evidence>
<keyword evidence="15" id="KW-1185">Reference proteome</keyword>
<keyword evidence="8 10" id="KW-0472">Membrane</keyword>
<dbReference type="Pfam" id="PF02687">
    <property type="entry name" value="FtsX"/>
    <property type="match status" value="1"/>
</dbReference>